<dbReference type="AlphaFoldDB" id="A0A5E7C6T5"/>
<gene>
    <name evidence="17" type="ORF">PS712_02263</name>
</gene>
<evidence type="ECO:0000256" key="2">
    <source>
        <dbReference type="ARBA" id="ARBA00011471"/>
    </source>
</evidence>
<feature type="transmembrane region" description="Helical" evidence="14">
    <location>
        <begin position="214"/>
        <end position="239"/>
    </location>
</feature>
<evidence type="ECO:0000259" key="16">
    <source>
        <dbReference type="Pfam" id="PF01618"/>
    </source>
</evidence>
<evidence type="ECO:0000256" key="6">
    <source>
        <dbReference type="ARBA" id="ARBA00022519"/>
    </source>
</evidence>
<dbReference type="Pfam" id="PF01618">
    <property type="entry name" value="MotA_ExbB"/>
    <property type="match status" value="1"/>
</dbReference>
<comment type="subcellular location">
    <subcellularLocation>
        <location evidence="1">Cell inner membrane</location>
        <topology evidence="1">Multi-pass membrane protein</topology>
    </subcellularLocation>
    <subcellularLocation>
        <location evidence="12">Membrane</location>
        <topology evidence="12">Multi-pass membrane protein</topology>
    </subcellularLocation>
</comment>
<evidence type="ECO:0000256" key="15">
    <source>
        <dbReference type="SAM" id="SignalP"/>
    </source>
</evidence>
<comment type="function">
    <text evidence="11">Involved in the TonB-dependent energy-dependent transport of various receptor-bound substrates. Protects ExbD from proteolytic degradation and functionally stabilizes TonB.</text>
</comment>
<keyword evidence="4 12" id="KW-0813">Transport</keyword>
<dbReference type="InterPro" id="IPR002898">
    <property type="entry name" value="MotA_ExbB_proton_chnl"/>
</dbReference>
<evidence type="ECO:0000256" key="9">
    <source>
        <dbReference type="ARBA" id="ARBA00022989"/>
    </source>
</evidence>
<feature type="transmembrane region" description="Helical" evidence="14">
    <location>
        <begin position="259"/>
        <end position="280"/>
    </location>
</feature>
<dbReference type="EMBL" id="CABVIB010000009">
    <property type="protein sequence ID" value="VVN95864.1"/>
    <property type="molecule type" value="Genomic_DNA"/>
</dbReference>
<name>A0A5E7C6T5_PSEFL</name>
<dbReference type="PANTHER" id="PTHR30625">
    <property type="entry name" value="PROTEIN TOLQ"/>
    <property type="match status" value="1"/>
</dbReference>
<evidence type="ECO:0000256" key="5">
    <source>
        <dbReference type="ARBA" id="ARBA00022475"/>
    </source>
</evidence>
<accession>A0A5E7C6T5</accession>
<keyword evidence="15" id="KW-0732">Signal</keyword>
<evidence type="ECO:0000313" key="18">
    <source>
        <dbReference type="Proteomes" id="UP000326018"/>
    </source>
</evidence>
<dbReference type="Proteomes" id="UP000326018">
    <property type="component" value="Unassembled WGS sequence"/>
</dbReference>
<keyword evidence="8 12" id="KW-0653">Protein transport</keyword>
<evidence type="ECO:0000256" key="10">
    <source>
        <dbReference type="ARBA" id="ARBA00023136"/>
    </source>
</evidence>
<evidence type="ECO:0000256" key="3">
    <source>
        <dbReference type="ARBA" id="ARBA00022093"/>
    </source>
</evidence>
<dbReference type="GO" id="GO:0022857">
    <property type="term" value="F:transmembrane transporter activity"/>
    <property type="evidence" value="ECO:0007669"/>
    <property type="project" value="InterPro"/>
</dbReference>
<dbReference type="GO" id="GO:0017038">
    <property type="term" value="P:protein import"/>
    <property type="evidence" value="ECO:0007669"/>
    <property type="project" value="TreeGrafter"/>
</dbReference>
<dbReference type="InterPro" id="IPR014164">
    <property type="entry name" value="TonB_ExbB_1"/>
</dbReference>
<evidence type="ECO:0000313" key="17">
    <source>
        <dbReference type="EMBL" id="VVN95864.1"/>
    </source>
</evidence>
<dbReference type="OrthoDB" id="9805133at2"/>
<evidence type="ECO:0000256" key="7">
    <source>
        <dbReference type="ARBA" id="ARBA00022692"/>
    </source>
</evidence>
<evidence type="ECO:0000256" key="11">
    <source>
        <dbReference type="ARBA" id="ARBA00024816"/>
    </source>
</evidence>
<feature type="transmembrane region" description="Helical" evidence="14">
    <location>
        <begin position="105"/>
        <end position="130"/>
    </location>
</feature>
<evidence type="ECO:0000256" key="1">
    <source>
        <dbReference type="ARBA" id="ARBA00004429"/>
    </source>
</evidence>
<dbReference type="PANTHER" id="PTHR30625:SF16">
    <property type="entry name" value="BIOPOLYMER TRANSPORT PROTEIN EXBB"/>
    <property type="match status" value="1"/>
</dbReference>
<keyword evidence="6" id="KW-0997">Cell inner membrane</keyword>
<keyword evidence="7 14" id="KW-0812">Transmembrane</keyword>
<keyword evidence="10 14" id="KW-0472">Membrane</keyword>
<evidence type="ECO:0000256" key="13">
    <source>
        <dbReference type="SAM" id="MobiDB-lite"/>
    </source>
</evidence>
<evidence type="ECO:0000256" key="8">
    <source>
        <dbReference type="ARBA" id="ARBA00022927"/>
    </source>
</evidence>
<feature type="domain" description="MotA/TolQ/ExbB proton channel" evidence="16">
    <location>
        <begin position="179"/>
        <end position="286"/>
    </location>
</feature>
<feature type="region of interest" description="Disordered" evidence="13">
    <location>
        <begin position="47"/>
        <end position="66"/>
    </location>
</feature>
<reference evidence="17 18" key="1">
    <citation type="submission" date="2019-09" db="EMBL/GenBank/DDBJ databases">
        <authorList>
            <person name="Chandra G."/>
            <person name="Truman W A."/>
        </authorList>
    </citation>
    <scope>NUCLEOTIDE SEQUENCE [LARGE SCALE GENOMIC DNA]</scope>
    <source>
        <strain evidence="17">PS712</strain>
    </source>
</reference>
<keyword evidence="5" id="KW-1003">Cell membrane</keyword>
<dbReference type="GO" id="GO:0005886">
    <property type="term" value="C:plasma membrane"/>
    <property type="evidence" value="ECO:0007669"/>
    <property type="project" value="UniProtKB-SubCell"/>
</dbReference>
<comment type="subunit">
    <text evidence="2">The accessory proteins ExbB and ExbD seem to form a complex with TonB.</text>
</comment>
<comment type="similarity">
    <text evidence="12">Belongs to the exbB/tolQ family.</text>
</comment>
<evidence type="ECO:0000256" key="4">
    <source>
        <dbReference type="ARBA" id="ARBA00022448"/>
    </source>
</evidence>
<dbReference type="NCBIfam" id="TIGR02797">
    <property type="entry name" value="exbB"/>
    <property type="match status" value="1"/>
</dbReference>
<dbReference type="InterPro" id="IPR050790">
    <property type="entry name" value="ExbB/TolQ_transport"/>
</dbReference>
<evidence type="ECO:0000256" key="14">
    <source>
        <dbReference type="SAM" id="Phobius"/>
    </source>
</evidence>
<evidence type="ECO:0000256" key="12">
    <source>
        <dbReference type="RuleBase" id="RU004057"/>
    </source>
</evidence>
<keyword evidence="9 14" id="KW-1133">Transmembrane helix</keyword>
<feature type="chain" id="PRO_5023048909" description="Biopolymer transport protein ExbB" evidence="15">
    <location>
        <begin position="37"/>
        <end position="322"/>
    </location>
</feature>
<proteinExistence type="inferred from homology"/>
<organism evidence="17 18">
    <name type="scientific">Pseudomonas fluorescens</name>
    <dbReference type="NCBI Taxonomy" id="294"/>
    <lineage>
        <taxon>Bacteria</taxon>
        <taxon>Pseudomonadati</taxon>
        <taxon>Pseudomonadota</taxon>
        <taxon>Gammaproteobacteria</taxon>
        <taxon>Pseudomonadales</taxon>
        <taxon>Pseudomonadaceae</taxon>
        <taxon>Pseudomonas</taxon>
    </lineage>
</organism>
<sequence length="322" mass="33476" precursor="true">MTRNQFPASPTKRPRAWSAVAALLLSLMLAPISAFADAQAPATPAAAAAPADHAAPAEAPAATEPAQAVPADALGEDVPEVLEADNTLGMAHDLSPWGMYQNADIIVKAVMIGLAIASIITWTIGIAKGFELMGAKRRLRTEIVHLKKAATLKEASASATKPGTLANLLVHDALEEMHLSASAREKEGIKERVAFRLERLVAACGRNMSSGTGVLATIGSTAPFVGLFGTVWGIMNSFIGIAKTQTTNLAVVAPGIAEALLATALGLVAAIPAVVIYNVFARSITGYKAQVADASAEVLLLVSRDLDHQPERSSQPHMVKVG</sequence>
<protein>
    <recommendedName>
        <fullName evidence="3">Biopolymer transport protein ExbB</fullName>
    </recommendedName>
</protein>
<dbReference type="RefSeq" id="WP_150702371.1">
    <property type="nucleotide sequence ID" value="NZ_CABVIB010000009.1"/>
</dbReference>
<feature type="signal peptide" evidence="15">
    <location>
        <begin position="1"/>
        <end position="36"/>
    </location>
</feature>